<sequence length="51" mass="5979">MSRPSFVIFAQNYLFALLSNYGNVFLNELIPRNPKLRVDLSEIYNGKMVER</sequence>
<evidence type="ECO:0000313" key="1">
    <source>
        <dbReference type="EMBL" id="GCL36203.1"/>
    </source>
</evidence>
<accession>A0A479ZXN2</accession>
<dbReference type="RefSeq" id="WP_162501849.1">
    <property type="nucleotide sequence ID" value="NZ_BJCE01000029.1"/>
</dbReference>
<reference evidence="2" key="1">
    <citation type="submission" date="2019-02" db="EMBL/GenBank/DDBJ databases">
        <title>Draft genome sequence of Sphaerospermopsis reniformis NIES-1949.</title>
        <authorList>
            <person name="Yamaguchi H."/>
            <person name="Suzuki S."/>
            <person name="Kawachi M."/>
        </authorList>
    </citation>
    <scope>NUCLEOTIDE SEQUENCE [LARGE SCALE GENOMIC DNA]</scope>
    <source>
        <strain evidence="2">NIES-1949</strain>
    </source>
</reference>
<keyword evidence="2" id="KW-1185">Reference proteome</keyword>
<comment type="caution">
    <text evidence="1">The sequence shown here is derived from an EMBL/GenBank/DDBJ whole genome shotgun (WGS) entry which is preliminary data.</text>
</comment>
<dbReference type="Proteomes" id="UP000300142">
    <property type="component" value="Unassembled WGS sequence"/>
</dbReference>
<protein>
    <submittedName>
        <fullName evidence="1">Uncharacterized protein</fullName>
    </submittedName>
</protein>
<organism evidence="1 2">
    <name type="scientific">Sphaerospermopsis reniformis</name>
    <dbReference type="NCBI Taxonomy" id="531300"/>
    <lineage>
        <taxon>Bacteria</taxon>
        <taxon>Bacillati</taxon>
        <taxon>Cyanobacteriota</taxon>
        <taxon>Cyanophyceae</taxon>
        <taxon>Nostocales</taxon>
        <taxon>Aphanizomenonaceae</taxon>
        <taxon>Sphaerospermopsis</taxon>
    </lineage>
</organism>
<name>A0A479ZXN2_9CYAN</name>
<evidence type="ECO:0000313" key="2">
    <source>
        <dbReference type="Proteomes" id="UP000300142"/>
    </source>
</evidence>
<gene>
    <name evidence="1" type="ORF">SR1949_13050</name>
</gene>
<proteinExistence type="predicted"/>
<dbReference type="EMBL" id="BJCE01000029">
    <property type="protein sequence ID" value="GCL36203.1"/>
    <property type="molecule type" value="Genomic_DNA"/>
</dbReference>
<dbReference type="AlphaFoldDB" id="A0A479ZXN2"/>